<reference evidence="1" key="1">
    <citation type="submission" date="2022-08" db="EMBL/GenBank/DDBJ databases">
        <title>Genome Sequence of Pycnoporus sanguineus.</title>
        <authorList>
            <person name="Buettner E."/>
        </authorList>
    </citation>
    <scope>NUCLEOTIDE SEQUENCE</scope>
    <source>
        <strain evidence="1">CG-C14</strain>
    </source>
</reference>
<evidence type="ECO:0000313" key="1">
    <source>
        <dbReference type="EMBL" id="KAJ3011866.1"/>
    </source>
</evidence>
<organism evidence="1 2">
    <name type="scientific">Trametes sanguinea</name>
    <dbReference type="NCBI Taxonomy" id="158606"/>
    <lineage>
        <taxon>Eukaryota</taxon>
        <taxon>Fungi</taxon>
        <taxon>Dikarya</taxon>
        <taxon>Basidiomycota</taxon>
        <taxon>Agaricomycotina</taxon>
        <taxon>Agaricomycetes</taxon>
        <taxon>Polyporales</taxon>
        <taxon>Polyporaceae</taxon>
        <taxon>Trametes</taxon>
    </lineage>
</organism>
<sequence>MRADMRRCAPGYIQIFGTAYSIGFVLLRRQLAQERLGWNNVPRSPLATAPLTTHRSSAESSRNRRWIVNVVSVGDVGGADELEEEDDLEEAASRDGLAPEMREVHVMPVSLSSPGRAM</sequence>
<keyword evidence="2" id="KW-1185">Reference proteome</keyword>
<protein>
    <submittedName>
        <fullName evidence="1">Uncharacterized protein</fullName>
    </submittedName>
</protein>
<proteinExistence type="predicted"/>
<accession>A0ACC1Q7B6</accession>
<gene>
    <name evidence="1" type="ORF">NUW54_g2038</name>
</gene>
<evidence type="ECO:0000313" key="2">
    <source>
        <dbReference type="Proteomes" id="UP001144978"/>
    </source>
</evidence>
<comment type="caution">
    <text evidence="1">The sequence shown here is derived from an EMBL/GenBank/DDBJ whole genome shotgun (WGS) entry which is preliminary data.</text>
</comment>
<dbReference type="EMBL" id="JANSHE010000364">
    <property type="protein sequence ID" value="KAJ3011866.1"/>
    <property type="molecule type" value="Genomic_DNA"/>
</dbReference>
<name>A0ACC1Q7B6_9APHY</name>
<dbReference type="Proteomes" id="UP001144978">
    <property type="component" value="Unassembled WGS sequence"/>
</dbReference>